<dbReference type="EMBL" id="GG692405">
    <property type="protein sequence ID" value="EER30277.1"/>
    <property type="molecule type" value="Genomic_DNA"/>
</dbReference>
<dbReference type="KEGG" id="ctp:CTRG_06061"/>
<evidence type="ECO:0000256" key="3">
    <source>
        <dbReference type="SAM" id="MobiDB-lite"/>
    </source>
</evidence>
<evidence type="ECO:0000259" key="4">
    <source>
        <dbReference type="PROSITE" id="PS50048"/>
    </source>
</evidence>
<dbReference type="GO" id="GO:0000981">
    <property type="term" value="F:DNA-binding transcription factor activity, RNA polymerase II-specific"/>
    <property type="evidence" value="ECO:0007669"/>
    <property type="project" value="InterPro"/>
</dbReference>
<feature type="domain" description="Zn(2)-C6 fungal-type" evidence="4">
    <location>
        <begin position="29"/>
        <end position="59"/>
    </location>
</feature>
<feature type="compositionally biased region" description="Low complexity" evidence="3">
    <location>
        <begin position="119"/>
        <end position="134"/>
    </location>
</feature>
<dbReference type="InterPro" id="IPR021858">
    <property type="entry name" value="Fun_TF"/>
</dbReference>
<dbReference type="PANTHER" id="PTHR37534:SF46">
    <property type="entry name" value="ZN(II)2CYS6 TRANSCRIPTION FACTOR (EUROFUNG)"/>
    <property type="match status" value="1"/>
</dbReference>
<dbReference type="Gene3D" id="4.10.240.10">
    <property type="entry name" value="Zn(2)-C6 fungal-type DNA-binding domain"/>
    <property type="match status" value="1"/>
</dbReference>
<accession>C5MJ18</accession>
<keyword evidence="2" id="KW-0539">Nucleus</keyword>
<dbReference type="CDD" id="cd00067">
    <property type="entry name" value="GAL4"/>
    <property type="match status" value="1"/>
</dbReference>
<evidence type="ECO:0000256" key="2">
    <source>
        <dbReference type="ARBA" id="ARBA00023242"/>
    </source>
</evidence>
<dbReference type="eggNOG" id="ENOG502S484">
    <property type="taxonomic scope" value="Eukaryota"/>
</dbReference>
<feature type="region of interest" description="Disordered" evidence="3">
    <location>
        <begin position="114"/>
        <end position="138"/>
    </location>
</feature>
<dbReference type="GO" id="GO:0005634">
    <property type="term" value="C:nucleus"/>
    <property type="evidence" value="ECO:0007669"/>
    <property type="project" value="UniProtKB-SubCell"/>
</dbReference>
<dbReference type="GeneID" id="8298710"/>
<dbReference type="SUPFAM" id="SSF57701">
    <property type="entry name" value="Zn2/Cys6 DNA-binding domain"/>
    <property type="match status" value="1"/>
</dbReference>
<organism evidence="5 6">
    <name type="scientific">Candida tropicalis (strain ATCC MYA-3404 / T1)</name>
    <name type="common">Yeast</name>
    <dbReference type="NCBI Taxonomy" id="294747"/>
    <lineage>
        <taxon>Eukaryota</taxon>
        <taxon>Fungi</taxon>
        <taxon>Dikarya</taxon>
        <taxon>Ascomycota</taxon>
        <taxon>Saccharomycotina</taxon>
        <taxon>Pichiomycetes</taxon>
        <taxon>Debaryomycetaceae</taxon>
        <taxon>Candida/Lodderomyces clade</taxon>
        <taxon>Candida</taxon>
    </lineage>
</organism>
<dbReference type="Pfam" id="PF11951">
    <property type="entry name" value="Fungal_trans_2"/>
    <property type="match status" value="1"/>
</dbReference>
<dbReference type="PROSITE" id="PS00463">
    <property type="entry name" value="ZN2_CY6_FUNGAL_1"/>
    <property type="match status" value="1"/>
</dbReference>
<gene>
    <name evidence="5" type="ORF">CTRG_06061</name>
</gene>
<dbReference type="AlphaFoldDB" id="C5MJ18"/>
<comment type="subcellular location">
    <subcellularLocation>
        <location evidence="1">Nucleus</location>
    </subcellularLocation>
</comment>
<evidence type="ECO:0000313" key="5">
    <source>
        <dbReference type="EMBL" id="EER30277.1"/>
    </source>
</evidence>
<dbReference type="HOGENOM" id="CLU_028918_0_0_1"/>
<dbReference type="PANTHER" id="PTHR37534">
    <property type="entry name" value="TRANSCRIPTIONAL ACTIVATOR PROTEIN UGA3"/>
    <property type="match status" value="1"/>
</dbReference>
<protein>
    <recommendedName>
        <fullName evidence="4">Zn(2)-C6 fungal-type domain-containing protein</fullName>
    </recommendedName>
</protein>
<sequence>MTGLQNNHLIKVQGSINPRKRKHNRVRTGCFTCRKRKKKCDERQPDCIACVRNKLKCVYPTKENEKVPSDFVLEQQEYHEPLNFKKRRHSFAAPKDEQAPQDLFGVIVLNKYTGPQVSSPPSSEDSSSSSSSSDSQEDFITTFNGDANALIPVEYQTPIDPSIPSIWSQSSLLSFGRYIPNVELSIEDSELYSHCAKNYMSMVALPHAHPSLCPANVWIRLASHSPILADVYLSCGATYLACVHNENNALSQKYHRLAESKYNSAVQSLTEAFNNGSVDLDSDWLMVAGLNLCLRDRAYGMNGSRCSKHIVFVYNLICRRVDKKAADSLATPEERLLMESFIFNYTTALMTCSRYDMIRLPTPYELFSKLNKWLVNPIVKNYDVEWVNNPVLGSALAIFQVMAKLCYLLRCHFEQKIPDDNDRCYLNDGKFWSLILPLKEEIRNIEVKNFERIQELDASKVYGQWYFSLRSNLAVSIITVNACKILIEKLINPSIPAFLPQIQESVQSTLHELDLYIPSDNYSSSVSFLSLFICGSAIINRAQEVLFSEGLANLENDLSKYVAIDVVKVLQRSWERERMERITLGDKGFKSFDLVFDRSTLESFAF</sequence>
<reference evidence="5 6" key="1">
    <citation type="journal article" date="2009" name="Nature">
        <title>Evolution of pathogenicity and sexual reproduction in eight Candida genomes.</title>
        <authorList>
            <person name="Butler G."/>
            <person name="Rasmussen M.D."/>
            <person name="Lin M.F."/>
            <person name="Santos M.A."/>
            <person name="Sakthikumar S."/>
            <person name="Munro C.A."/>
            <person name="Rheinbay E."/>
            <person name="Grabherr M."/>
            <person name="Forche A."/>
            <person name="Reedy J.L."/>
            <person name="Agrafioti I."/>
            <person name="Arnaud M.B."/>
            <person name="Bates S."/>
            <person name="Brown A.J."/>
            <person name="Brunke S."/>
            <person name="Costanzo M.C."/>
            <person name="Fitzpatrick D.A."/>
            <person name="de Groot P.W."/>
            <person name="Harris D."/>
            <person name="Hoyer L.L."/>
            <person name="Hube B."/>
            <person name="Klis F.M."/>
            <person name="Kodira C."/>
            <person name="Lennard N."/>
            <person name="Logue M.E."/>
            <person name="Martin R."/>
            <person name="Neiman A.M."/>
            <person name="Nikolaou E."/>
            <person name="Quail M.A."/>
            <person name="Quinn J."/>
            <person name="Santos M.C."/>
            <person name="Schmitzberger F.F."/>
            <person name="Sherlock G."/>
            <person name="Shah P."/>
            <person name="Silverstein K.A."/>
            <person name="Skrzypek M.S."/>
            <person name="Soll D."/>
            <person name="Staggs R."/>
            <person name="Stansfield I."/>
            <person name="Stumpf M.P."/>
            <person name="Sudbery P.E."/>
            <person name="Srikantha T."/>
            <person name="Zeng Q."/>
            <person name="Berman J."/>
            <person name="Berriman M."/>
            <person name="Heitman J."/>
            <person name="Gow N.A."/>
            <person name="Lorenz M.C."/>
            <person name="Birren B.W."/>
            <person name="Kellis M."/>
            <person name="Cuomo C.A."/>
        </authorList>
    </citation>
    <scope>NUCLEOTIDE SEQUENCE [LARGE SCALE GENOMIC DNA]</scope>
    <source>
        <strain evidence="6">ATCC MYA-3404 / T1</strain>
    </source>
</reference>
<evidence type="ECO:0000313" key="6">
    <source>
        <dbReference type="Proteomes" id="UP000002037"/>
    </source>
</evidence>
<keyword evidence="6" id="KW-1185">Reference proteome</keyword>
<dbReference type="PROSITE" id="PS50048">
    <property type="entry name" value="ZN2_CY6_FUNGAL_2"/>
    <property type="match status" value="1"/>
</dbReference>
<dbReference type="Pfam" id="PF00172">
    <property type="entry name" value="Zn_clus"/>
    <property type="match status" value="1"/>
</dbReference>
<evidence type="ECO:0000256" key="1">
    <source>
        <dbReference type="ARBA" id="ARBA00004123"/>
    </source>
</evidence>
<dbReference type="SMART" id="SM00066">
    <property type="entry name" value="GAL4"/>
    <property type="match status" value="1"/>
</dbReference>
<dbReference type="Proteomes" id="UP000002037">
    <property type="component" value="Unassembled WGS sequence"/>
</dbReference>
<proteinExistence type="predicted"/>
<dbReference type="GO" id="GO:0008270">
    <property type="term" value="F:zinc ion binding"/>
    <property type="evidence" value="ECO:0007669"/>
    <property type="project" value="InterPro"/>
</dbReference>
<dbReference type="InterPro" id="IPR036864">
    <property type="entry name" value="Zn2-C6_fun-type_DNA-bd_sf"/>
</dbReference>
<dbReference type="VEuPathDB" id="FungiDB:CTRG_06061"/>
<dbReference type="RefSeq" id="XP_002546583.1">
    <property type="nucleotide sequence ID" value="XM_002546537.1"/>
</dbReference>
<dbReference type="OrthoDB" id="3598904at2759"/>
<dbReference type="InterPro" id="IPR001138">
    <property type="entry name" value="Zn2Cys6_DnaBD"/>
</dbReference>
<name>C5MJ18_CANTT</name>